<name>A0A542Y7X3_9MICO</name>
<evidence type="ECO:0000313" key="3">
    <source>
        <dbReference type="EMBL" id="TQL44200.1"/>
    </source>
</evidence>
<evidence type="ECO:0000313" key="4">
    <source>
        <dbReference type="Proteomes" id="UP000319094"/>
    </source>
</evidence>
<proteinExistence type="predicted"/>
<dbReference type="Pfam" id="PF13193">
    <property type="entry name" value="AMP-binding_C"/>
    <property type="match status" value="1"/>
</dbReference>
<dbReference type="Proteomes" id="UP000319094">
    <property type="component" value="Unassembled WGS sequence"/>
</dbReference>
<dbReference type="OrthoDB" id="9803968at2"/>
<protein>
    <submittedName>
        <fullName evidence="3">Fatty-acyl-CoA synthase/long-chain acyl-CoA synthetase</fullName>
    </submittedName>
</protein>
<dbReference type="InterPro" id="IPR050237">
    <property type="entry name" value="ATP-dep_AMP-bd_enzyme"/>
</dbReference>
<dbReference type="GO" id="GO:0016878">
    <property type="term" value="F:acid-thiol ligase activity"/>
    <property type="evidence" value="ECO:0007669"/>
    <property type="project" value="UniProtKB-ARBA"/>
</dbReference>
<dbReference type="InterPro" id="IPR025110">
    <property type="entry name" value="AMP-bd_C"/>
</dbReference>
<dbReference type="PANTHER" id="PTHR43767">
    <property type="entry name" value="LONG-CHAIN-FATTY-ACID--COA LIGASE"/>
    <property type="match status" value="1"/>
</dbReference>
<dbReference type="Gene3D" id="2.30.38.10">
    <property type="entry name" value="Luciferase, Domain 3"/>
    <property type="match status" value="1"/>
</dbReference>
<evidence type="ECO:0000259" key="2">
    <source>
        <dbReference type="Pfam" id="PF13193"/>
    </source>
</evidence>
<dbReference type="RefSeq" id="WP_141887414.1">
    <property type="nucleotide sequence ID" value="NZ_BAAAUY010000011.1"/>
</dbReference>
<dbReference type="PROSITE" id="PS00455">
    <property type="entry name" value="AMP_BINDING"/>
    <property type="match status" value="1"/>
</dbReference>
<dbReference type="Pfam" id="PF00501">
    <property type="entry name" value="AMP-binding"/>
    <property type="match status" value="1"/>
</dbReference>
<dbReference type="Gene3D" id="3.40.50.980">
    <property type="match status" value="2"/>
</dbReference>
<accession>A0A542Y7X3</accession>
<feature type="domain" description="AMP-binding enzyme C-terminal" evidence="2">
    <location>
        <begin position="500"/>
        <end position="574"/>
    </location>
</feature>
<dbReference type="EMBL" id="VFON01000001">
    <property type="protein sequence ID" value="TQL44200.1"/>
    <property type="molecule type" value="Genomic_DNA"/>
</dbReference>
<dbReference type="SUPFAM" id="SSF56801">
    <property type="entry name" value="Acetyl-CoA synthetase-like"/>
    <property type="match status" value="1"/>
</dbReference>
<feature type="domain" description="AMP-dependent synthetase/ligase" evidence="1">
    <location>
        <begin position="44"/>
        <end position="450"/>
    </location>
</feature>
<organism evidence="3 4">
    <name type="scientific">Leucobacter komagatae</name>
    <dbReference type="NCBI Taxonomy" id="55969"/>
    <lineage>
        <taxon>Bacteria</taxon>
        <taxon>Bacillati</taxon>
        <taxon>Actinomycetota</taxon>
        <taxon>Actinomycetes</taxon>
        <taxon>Micrococcales</taxon>
        <taxon>Microbacteriaceae</taxon>
        <taxon>Leucobacter</taxon>
    </lineage>
</organism>
<sequence>MTPGDKTWSKAAEELAELRTMWPADVPRELTDPWPGDGLNDYLQRWSKERAGVTAIHFYGTDISYAELENSVGAFAGWLRGRGVGPGDRVGVFLGNCPQLTIAMLGILRIGAVYVPVNPMFKARELAYELADAGVALLLTHPSLAKVVDAARLVPPEDLAGAALPSVMPVLEVALTSLGDMIRGEASPPPPFTIDRAAHSASPSDWPAIMASVPVPPIACDRDALAALNYTGGTTGMPKGCEHTQGHMVYTAISTLLGQGRQPGALSPRTGKVHVSLGFLPMFWIAGEDMAMLNPLIDGSTVVMMTRWDAATALTLIEQQRVTWVAAQADNYVELLELPQFSQADTSSLEACVAISFVRKLDVELRREWHAATGVLLHEASYGMTETHTADTFTHGLHAGNQDLAATPTYCGYPVPGTSIVVVDDDLSPVPVGIPGQILVKSPSVLRGYYMKPEATSASLIDGWLLTGDTGEFDARGGLSYLARSKEMIKVNGMSVFPTEVETLMKSHPSIARIAVAPRDDASSGQRPVAFVELAQSQRVSPAELKLWAKDHMASYKVPDIVIVDTMPMTATGKIRKVELMKGISAQ</sequence>
<dbReference type="InterPro" id="IPR000873">
    <property type="entry name" value="AMP-dep_synth/lig_dom"/>
</dbReference>
<dbReference type="AlphaFoldDB" id="A0A542Y7X3"/>
<dbReference type="InterPro" id="IPR045851">
    <property type="entry name" value="AMP-bd_C_sf"/>
</dbReference>
<dbReference type="Gene3D" id="3.30.300.30">
    <property type="match status" value="1"/>
</dbReference>
<evidence type="ECO:0000259" key="1">
    <source>
        <dbReference type="Pfam" id="PF00501"/>
    </source>
</evidence>
<reference evidence="3 4" key="1">
    <citation type="submission" date="2019-06" db="EMBL/GenBank/DDBJ databases">
        <title>Sequencing the genomes of 1000 actinobacteria strains.</title>
        <authorList>
            <person name="Klenk H.-P."/>
        </authorList>
    </citation>
    <scope>NUCLEOTIDE SEQUENCE [LARGE SCALE GENOMIC DNA]</scope>
    <source>
        <strain evidence="3 4">DSM 8803</strain>
    </source>
</reference>
<keyword evidence="4" id="KW-1185">Reference proteome</keyword>
<gene>
    <name evidence="3" type="ORF">FB468_2250</name>
</gene>
<dbReference type="PANTHER" id="PTHR43767:SF1">
    <property type="entry name" value="NONRIBOSOMAL PEPTIDE SYNTHASE PES1 (EUROFUNG)-RELATED"/>
    <property type="match status" value="1"/>
</dbReference>
<dbReference type="InterPro" id="IPR020845">
    <property type="entry name" value="AMP-binding_CS"/>
</dbReference>
<comment type="caution">
    <text evidence="3">The sequence shown here is derived from an EMBL/GenBank/DDBJ whole genome shotgun (WGS) entry which is preliminary data.</text>
</comment>